<dbReference type="AlphaFoldDB" id="A0A5A8EIQ1"/>
<dbReference type="OMA" id="WIKRIAQ"/>
<reference evidence="7 8" key="1">
    <citation type="submission" date="2019-07" db="EMBL/GenBank/DDBJ databases">
        <title>Genomes of Cafeteria roenbergensis.</title>
        <authorList>
            <person name="Fischer M.G."/>
            <person name="Hackl T."/>
            <person name="Roman M."/>
        </authorList>
    </citation>
    <scope>NUCLEOTIDE SEQUENCE [LARGE SCALE GENOMIC DNA]</scope>
    <source>
        <strain evidence="3 8">BVI</strain>
        <strain evidence="4 10">Cflag</strain>
        <strain evidence="6 7">E4-10P</strain>
        <strain evidence="5 9">RCC970-E3</strain>
    </source>
</reference>
<accession>A0A5A8EIQ1</accession>
<feature type="region of interest" description="Disordered" evidence="2">
    <location>
        <begin position="388"/>
        <end position="431"/>
    </location>
</feature>
<proteinExistence type="predicted"/>
<evidence type="ECO:0000313" key="10">
    <source>
        <dbReference type="Proteomes" id="UP000325113"/>
    </source>
</evidence>
<dbReference type="PANTHER" id="PTHR40515:SF1">
    <property type="entry name" value="CILIA- AND FLAGELLA-ASSOCIATED PROTEIN 157"/>
    <property type="match status" value="1"/>
</dbReference>
<dbReference type="Proteomes" id="UP000324907">
    <property type="component" value="Unassembled WGS sequence"/>
</dbReference>
<dbReference type="Proteomes" id="UP000325113">
    <property type="component" value="Unassembled WGS sequence"/>
</dbReference>
<dbReference type="Proteomes" id="UP000322899">
    <property type="component" value="Unassembled WGS sequence"/>
</dbReference>
<evidence type="ECO:0000313" key="4">
    <source>
        <dbReference type="EMBL" id="KAA0168508.1"/>
    </source>
</evidence>
<dbReference type="EMBL" id="VLTL01000008">
    <property type="protein sequence ID" value="KAA0171209.1"/>
    <property type="molecule type" value="Genomic_DNA"/>
</dbReference>
<dbReference type="EMBL" id="VLTO01000003">
    <property type="protein sequence ID" value="KAA0177776.1"/>
    <property type="molecule type" value="Genomic_DNA"/>
</dbReference>
<evidence type="ECO:0000313" key="5">
    <source>
        <dbReference type="EMBL" id="KAA0171209.1"/>
    </source>
</evidence>
<dbReference type="OrthoDB" id="193329at2759"/>
<feature type="coiled-coil region" evidence="1">
    <location>
        <begin position="107"/>
        <end position="159"/>
    </location>
</feature>
<evidence type="ECO:0000256" key="2">
    <source>
        <dbReference type="SAM" id="MobiDB-lite"/>
    </source>
</evidence>
<name>A0A5A8EIQ1_CAFRO</name>
<evidence type="ECO:0000256" key="1">
    <source>
        <dbReference type="SAM" id="Coils"/>
    </source>
</evidence>
<evidence type="ECO:0000313" key="8">
    <source>
        <dbReference type="Proteomes" id="UP000323011"/>
    </source>
</evidence>
<gene>
    <name evidence="6" type="ORF">FNF27_00947</name>
    <name evidence="5" type="ORF">FNF28_00975</name>
    <name evidence="3" type="ORF">FNF29_01192</name>
    <name evidence="4" type="ORF">FNF31_00388</name>
</gene>
<dbReference type="EMBL" id="VLTN01000004">
    <property type="protein sequence ID" value="KAA0156400.1"/>
    <property type="molecule type" value="Genomic_DNA"/>
</dbReference>
<evidence type="ECO:0000313" key="6">
    <source>
        <dbReference type="EMBL" id="KAA0177776.1"/>
    </source>
</evidence>
<dbReference type="Proteomes" id="UP000323011">
    <property type="component" value="Unassembled WGS sequence"/>
</dbReference>
<comment type="caution">
    <text evidence="6">The sequence shown here is derived from an EMBL/GenBank/DDBJ whole genome shotgun (WGS) entry which is preliminary data.</text>
</comment>
<protein>
    <recommendedName>
        <fullName evidence="11">Cilia- and flagella-associated protein 157</fullName>
    </recommendedName>
</protein>
<evidence type="ECO:0000313" key="7">
    <source>
        <dbReference type="Proteomes" id="UP000322899"/>
    </source>
</evidence>
<evidence type="ECO:0008006" key="11">
    <source>
        <dbReference type="Google" id="ProtNLM"/>
    </source>
</evidence>
<organism evidence="6 7">
    <name type="scientific">Cafeteria roenbergensis</name>
    <name type="common">Marine flagellate</name>
    <dbReference type="NCBI Taxonomy" id="33653"/>
    <lineage>
        <taxon>Eukaryota</taxon>
        <taxon>Sar</taxon>
        <taxon>Stramenopiles</taxon>
        <taxon>Bigyra</taxon>
        <taxon>Opalozoa</taxon>
        <taxon>Bicosoecida</taxon>
        <taxon>Cafeteriaceae</taxon>
        <taxon>Cafeteria</taxon>
    </lineage>
</organism>
<feature type="region of interest" description="Disordered" evidence="2">
    <location>
        <begin position="1"/>
        <end position="22"/>
    </location>
</feature>
<sequence>MASARRGMPASGAGAAPDATLAGEITTLKADLDRRQAAYIRKEREYRSRIELLERELSRARESDPSEGDVDSHRVKLRQIHGTIMRNIEQVQDQTARILQEQERDLLRAFRARLFDVQTELEKANARAMSGAQEWVDRCKRLEKELEWARETADRLDRHNTALSRENGQLRTQFKSQEDDREYLVRQLVAAKKDNARLRQDLAAAQQGVFESRARAEEAEARLAEVVAGPGAEARGGARGASADTGAAGGTGGGWSLGGGATGVAASAAAPAAAAGGASDLKDVSAGRLRDTVKRLRRVLDAERRALKQSRQSLSLEMQSRTEVEQLFRRCVADVQADIAARKAALVGAGGGEEGKGDAMPLEALSGADRREVMRRLLQQDELLRRLGGAAFPPRGGAGGATASAPRSPGGADGLRLPSLGPSPSGGSSVR</sequence>
<dbReference type="EMBL" id="VLTM01000002">
    <property type="protein sequence ID" value="KAA0168508.1"/>
    <property type="molecule type" value="Genomic_DNA"/>
</dbReference>
<keyword evidence="8" id="KW-1185">Reference proteome</keyword>
<evidence type="ECO:0000313" key="9">
    <source>
        <dbReference type="Proteomes" id="UP000324907"/>
    </source>
</evidence>
<keyword evidence="1" id="KW-0175">Coiled coil</keyword>
<evidence type="ECO:0000313" key="3">
    <source>
        <dbReference type="EMBL" id="KAA0156400.1"/>
    </source>
</evidence>
<dbReference type="PANTHER" id="PTHR40515">
    <property type="entry name" value="CILIA- AND FLAGELLA-ASSOCIATED PROTEIN 157"/>
    <property type="match status" value="1"/>
</dbReference>